<dbReference type="NCBIfam" id="NF045728">
    <property type="entry name" value="glycosyl_F510_1955"/>
    <property type="match status" value="1"/>
</dbReference>
<dbReference type="InterPro" id="IPR015943">
    <property type="entry name" value="WD40/YVTN_repeat-like_dom_sf"/>
</dbReference>
<dbReference type="EMBL" id="JBHTMP010000002">
    <property type="protein sequence ID" value="MFD1319951.1"/>
    <property type="molecule type" value="Genomic_DNA"/>
</dbReference>
<gene>
    <name evidence="2" type="ORF">ACFQ4H_02485</name>
</gene>
<keyword evidence="3" id="KW-1185">Reference proteome</keyword>
<protein>
    <submittedName>
        <fullName evidence="2">F510_1955 family glycosylhydrolase</fullName>
    </submittedName>
</protein>
<evidence type="ECO:0000313" key="3">
    <source>
        <dbReference type="Proteomes" id="UP001597260"/>
    </source>
</evidence>
<dbReference type="RefSeq" id="WP_377566445.1">
    <property type="nucleotide sequence ID" value="NZ_JBHTMP010000002.1"/>
</dbReference>
<feature type="signal peptide" evidence="1">
    <location>
        <begin position="1"/>
        <end position="29"/>
    </location>
</feature>
<name>A0ABW3Y6E4_9ACTN</name>
<dbReference type="Gene3D" id="2.130.10.10">
    <property type="entry name" value="YVTN repeat-like/Quinoprotein amine dehydrogenase"/>
    <property type="match status" value="2"/>
</dbReference>
<evidence type="ECO:0000313" key="2">
    <source>
        <dbReference type="EMBL" id="MFD1319951.1"/>
    </source>
</evidence>
<keyword evidence="1" id="KW-0732">Signal</keyword>
<dbReference type="PROSITE" id="PS51257">
    <property type="entry name" value="PROKAR_LIPOPROTEIN"/>
    <property type="match status" value="1"/>
</dbReference>
<proteinExistence type="predicted"/>
<reference evidence="3" key="1">
    <citation type="journal article" date="2019" name="Int. J. Syst. Evol. Microbiol.">
        <title>The Global Catalogue of Microorganisms (GCM) 10K type strain sequencing project: providing services to taxonomists for standard genome sequencing and annotation.</title>
        <authorList>
            <consortium name="The Broad Institute Genomics Platform"/>
            <consortium name="The Broad Institute Genome Sequencing Center for Infectious Disease"/>
            <person name="Wu L."/>
            <person name="Ma J."/>
        </authorList>
    </citation>
    <scope>NUCLEOTIDE SEQUENCE [LARGE SCALE GENOMIC DNA]</scope>
    <source>
        <strain evidence="3">JCM 31037</strain>
    </source>
</reference>
<comment type="caution">
    <text evidence="2">The sequence shown here is derived from an EMBL/GenBank/DDBJ whole genome shotgun (WGS) entry which is preliminary data.</text>
</comment>
<dbReference type="Proteomes" id="UP001597260">
    <property type="component" value="Unassembled WGS sequence"/>
</dbReference>
<dbReference type="SUPFAM" id="SSF110296">
    <property type="entry name" value="Oligoxyloglucan reducing end-specific cellobiohydrolase"/>
    <property type="match status" value="1"/>
</dbReference>
<sequence length="285" mass="29571">MPIRQQNRGKRLPTRIGIGLLGLAMLATAACQSTAVDSAGSDGFGHVHGIAVNPGDGRLYVATHHGVFRVSAAEPAKRVGNGKQDTMGFAIAGADRFLASGHPAPGEGGPAHLGLIESTDAGHNWRTLSLAGKADFHALRVAQGIVYGLDSTTASLMASTDRVNWQVRSTVETNDLAVDPGRAETLLAATDQGVRRSGDGGRTWSSASGPALRLLHWSEPTQLWAVAPDGQILRSTDGGAAWSTTGGRVPNAPAAFTVDGGTMYVATEDAKLLRSTDTGATWQAM</sequence>
<organism evidence="2 3">
    <name type="scientific">Micromonospora sonneratiae</name>
    <dbReference type="NCBI Taxonomy" id="1184706"/>
    <lineage>
        <taxon>Bacteria</taxon>
        <taxon>Bacillati</taxon>
        <taxon>Actinomycetota</taxon>
        <taxon>Actinomycetes</taxon>
        <taxon>Micromonosporales</taxon>
        <taxon>Micromonosporaceae</taxon>
        <taxon>Micromonospora</taxon>
    </lineage>
</organism>
<dbReference type="CDD" id="cd15482">
    <property type="entry name" value="Sialidase_non-viral"/>
    <property type="match status" value="1"/>
</dbReference>
<evidence type="ECO:0000256" key="1">
    <source>
        <dbReference type="SAM" id="SignalP"/>
    </source>
</evidence>
<feature type="chain" id="PRO_5045772387" evidence="1">
    <location>
        <begin position="30"/>
        <end position="285"/>
    </location>
</feature>
<accession>A0ABW3Y6E4</accession>
<dbReference type="InterPro" id="IPR054817">
    <property type="entry name" value="Glycosyl_F510_1955-like"/>
</dbReference>